<dbReference type="Pfam" id="PF13302">
    <property type="entry name" value="Acetyltransf_3"/>
    <property type="match status" value="1"/>
</dbReference>
<dbReference type="RefSeq" id="WP_368390525.1">
    <property type="nucleotide sequence ID" value="NZ_JBFRYC010000001.1"/>
</dbReference>
<dbReference type="EC" id="2.3.-.-" evidence="2"/>
<keyword evidence="3" id="KW-1185">Reference proteome</keyword>
<name>A0ABV3TFJ2_9RHOB</name>
<dbReference type="SUPFAM" id="SSF55729">
    <property type="entry name" value="Acyl-CoA N-acyltransferases (Nat)"/>
    <property type="match status" value="1"/>
</dbReference>
<dbReference type="InterPro" id="IPR000182">
    <property type="entry name" value="GNAT_dom"/>
</dbReference>
<feature type="domain" description="N-acetyltransferase" evidence="1">
    <location>
        <begin position="36"/>
        <end position="190"/>
    </location>
</feature>
<gene>
    <name evidence="2" type="ORF">AB4874_00355</name>
</gene>
<reference evidence="2 3" key="1">
    <citation type="journal article" date="2011" name="Int. J. Syst. Evol. Microbiol.">
        <title>Zhongshania antarctica gen. nov., sp. nov. and Zhongshania guokunii sp. nov., gammaproteobacteria respectively isolated from coastal attached (fast) ice and surface seawater of the Antarctic.</title>
        <authorList>
            <person name="Li H.J."/>
            <person name="Zhang X.Y."/>
            <person name="Chen C.X."/>
            <person name="Zhang Y.J."/>
            <person name="Gao Z.M."/>
            <person name="Yu Y."/>
            <person name="Chen X.L."/>
            <person name="Chen B."/>
            <person name="Zhang Y.Z."/>
        </authorList>
    </citation>
    <scope>NUCLEOTIDE SEQUENCE [LARGE SCALE GENOMIC DNA]</scope>
    <source>
        <strain evidence="2 3">15-R06ZXC-3</strain>
    </source>
</reference>
<evidence type="ECO:0000259" key="1">
    <source>
        <dbReference type="PROSITE" id="PS51186"/>
    </source>
</evidence>
<dbReference type="CDD" id="cd04301">
    <property type="entry name" value="NAT_SF"/>
    <property type="match status" value="1"/>
</dbReference>
<evidence type="ECO:0000313" key="3">
    <source>
        <dbReference type="Proteomes" id="UP001557465"/>
    </source>
</evidence>
<organism evidence="2 3">
    <name type="scientific">Thioclava arctica</name>
    <dbReference type="NCBI Taxonomy" id="3238301"/>
    <lineage>
        <taxon>Bacteria</taxon>
        <taxon>Pseudomonadati</taxon>
        <taxon>Pseudomonadota</taxon>
        <taxon>Alphaproteobacteria</taxon>
        <taxon>Rhodobacterales</taxon>
        <taxon>Paracoccaceae</taxon>
        <taxon>Thioclava</taxon>
    </lineage>
</organism>
<dbReference type="GO" id="GO:0016746">
    <property type="term" value="F:acyltransferase activity"/>
    <property type="evidence" value="ECO:0007669"/>
    <property type="project" value="UniProtKB-KW"/>
</dbReference>
<keyword evidence="2" id="KW-0012">Acyltransferase</keyword>
<dbReference type="PANTHER" id="PTHR43441">
    <property type="entry name" value="RIBOSOMAL-PROTEIN-SERINE ACETYLTRANSFERASE"/>
    <property type="match status" value="1"/>
</dbReference>
<dbReference type="PROSITE" id="PS51186">
    <property type="entry name" value="GNAT"/>
    <property type="match status" value="1"/>
</dbReference>
<dbReference type="PANTHER" id="PTHR43441:SF2">
    <property type="entry name" value="FAMILY ACETYLTRANSFERASE, PUTATIVE (AFU_ORTHOLOGUE AFUA_7G00850)-RELATED"/>
    <property type="match status" value="1"/>
</dbReference>
<dbReference type="Proteomes" id="UP001557465">
    <property type="component" value="Unassembled WGS sequence"/>
</dbReference>
<accession>A0ABV3TFJ2</accession>
<dbReference type="InterPro" id="IPR016181">
    <property type="entry name" value="Acyl_CoA_acyltransferase"/>
</dbReference>
<dbReference type="Gene3D" id="3.40.630.30">
    <property type="match status" value="1"/>
</dbReference>
<keyword evidence="2" id="KW-0808">Transferase</keyword>
<proteinExistence type="predicted"/>
<sequence>MGLEWDHEFGAALGDWRAPPHPADAPDAVLIAGRFMRLERLRPDHAAGLFAAFEGADAVWDYMPHGPFPHLDDLARWITQASTLRDPWFYAVIEAQSGRPLGVLSFLRISPEIGSIELGWITLAPALQGKCAASEAFLAAIRWAFEAGYRRFEWKCDALNLASRRAAQRLGLSYEGTFRQATIYKGRNRDTAWFAAIDADWPALSVAYQTWLDPSNFDATGRQRKRLSDLTKPRLVHVDPILADPPE</sequence>
<protein>
    <submittedName>
        <fullName evidence="2">GNAT family N-acetyltransferase</fullName>
        <ecNumber evidence="2">2.3.-.-</ecNumber>
    </submittedName>
</protein>
<evidence type="ECO:0000313" key="2">
    <source>
        <dbReference type="EMBL" id="MEX1660102.1"/>
    </source>
</evidence>
<comment type="caution">
    <text evidence="2">The sequence shown here is derived from an EMBL/GenBank/DDBJ whole genome shotgun (WGS) entry which is preliminary data.</text>
</comment>
<dbReference type="InterPro" id="IPR051908">
    <property type="entry name" value="Ribosomal_N-acetyltransferase"/>
</dbReference>
<dbReference type="EMBL" id="JBFRYC010000001">
    <property type="protein sequence ID" value="MEX1660102.1"/>
    <property type="molecule type" value="Genomic_DNA"/>
</dbReference>